<protein>
    <recommendedName>
        <fullName evidence="3 10">Elongation factor 2</fullName>
        <shortName evidence="10">EF-2</shortName>
    </recommendedName>
</protein>
<evidence type="ECO:0000256" key="4">
    <source>
        <dbReference type="ARBA" id="ARBA00022490"/>
    </source>
</evidence>
<dbReference type="Pfam" id="PF03144">
    <property type="entry name" value="GTP_EFTU_D2"/>
    <property type="match status" value="1"/>
</dbReference>
<gene>
    <name evidence="10 12" type="primary">fusA</name>
    <name evidence="12" type="ORF">BN996_02647</name>
</gene>
<evidence type="ECO:0000256" key="10">
    <source>
        <dbReference type="HAMAP-Rule" id="MF_00054"/>
    </source>
</evidence>
<dbReference type="SUPFAM" id="SSF50447">
    <property type="entry name" value="Translation proteins"/>
    <property type="match status" value="1"/>
</dbReference>
<dbReference type="CDD" id="cd01885">
    <property type="entry name" value="EF2"/>
    <property type="match status" value="1"/>
</dbReference>
<comment type="function">
    <text evidence="9 10">Catalyzes the GTP-dependent ribosomal translocation step during translation elongation. During this step, the ribosome changes from the pre-translocational (PRE) to the post-translocational (POST) state as the newly formed A-site-bound peptidyl-tRNA and P-site-bound deacylated tRNA move to the P and E sites, respectively. Catalyzes the coordinated movement of the two tRNA molecules, the mRNA and conformational changes in the ribosome.</text>
</comment>
<dbReference type="InterPro" id="IPR005225">
    <property type="entry name" value="Small_GTP-bd"/>
</dbReference>
<dbReference type="HAMAP" id="MF_00054_A">
    <property type="entry name" value="EF_G_EF_2_A"/>
    <property type="match status" value="1"/>
</dbReference>
<dbReference type="InterPro" id="IPR014721">
    <property type="entry name" value="Ribsml_uS5_D2-typ_fold_subgr"/>
</dbReference>
<sequence length="748" mass="82665">MGNPLGKNTTLLTLLPVDPCIMGRRKKIVQECEKLMDKPEQIRNIAIAAHVDHGKTTLSDNLLAGAGMISDETAGQQLAMDTKEDEQERGITIDAANVSMTHEWEGENHLINLIDTPGHVDFGGDVTRAMRAVDGALVVVDAVEGAMPQTETVLRQALREGVKPALFINKVDRLINELQEGPEEMQKRLVDVITDVNELIRGMTEEKDYDWTVSVEDGTVAFGSALYKWGVSMPSMEETGISFGDIMELERGGDRQELHERTPLSDVVLDMVAEHFPNPLDAQPRRIPTVWRGDSESEIARQMREVDDDGEVVFMATDISMDPHAGEIATGRLFSGTIRKGQELYVSGTAGKNRVQSVGVFMGGEREELDRGVPAGNIAAVTGLRDAIAGSTVSSVEMTPFESIEHISEPVITKSVEAERMDDLPKLIQTLQQVAKEDPTIRIEINEDTGEHLISGQGELHLEVITQRIRDNQGIPVRTGEPIVVYREQVQGKSHEVEGVSPNRHNKFYITAEPLSQDIVDSIKLGEISMDMPELERREALQEAGMDKDTSQNVEHIHGTNILIDDTKGIQHLNETMELVIEGLEEALDDGPLAAEPVQGTLLRLHDARLHEDTIHRGPAQVIPATRDAVHRSLIAGQVKLLEPIQNVRIDVASEYMGSASGEIQGRRGRVDDMYQEGDLMVIEGIAPVEEMIGFSSDIRSATEGRASWNTENAGFRVLSDNLQREKIMEIRERKGMKLELSQAIDYI</sequence>
<dbReference type="GO" id="GO:1990904">
    <property type="term" value="C:ribonucleoprotein complex"/>
    <property type="evidence" value="ECO:0007669"/>
    <property type="project" value="TreeGrafter"/>
</dbReference>
<dbReference type="CDD" id="cd01681">
    <property type="entry name" value="aeEF2_snRNP_like_IV"/>
    <property type="match status" value="1"/>
</dbReference>
<dbReference type="GO" id="GO:0005829">
    <property type="term" value="C:cytosol"/>
    <property type="evidence" value="ECO:0007669"/>
    <property type="project" value="TreeGrafter"/>
</dbReference>
<dbReference type="GO" id="GO:0003924">
    <property type="term" value="F:GTPase activity"/>
    <property type="evidence" value="ECO:0007669"/>
    <property type="project" value="InterPro"/>
</dbReference>
<evidence type="ECO:0000256" key="8">
    <source>
        <dbReference type="ARBA" id="ARBA00023134"/>
    </source>
</evidence>
<evidence type="ECO:0000256" key="3">
    <source>
        <dbReference type="ARBA" id="ARBA00017891"/>
    </source>
</evidence>
<dbReference type="PROSITE" id="PS51722">
    <property type="entry name" value="G_TR_2"/>
    <property type="match status" value="1"/>
</dbReference>
<proteinExistence type="inferred from homology"/>
<dbReference type="CDD" id="cd01514">
    <property type="entry name" value="Elongation_Factor_C"/>
    <property type="match status" value="1"/>
</dbReference>
<evidence type="ECO:0000313" key="12">
    <source>
        <dbReference type="EMBL" id="CQR51248.1"/>
    </source>
</evidence>
<evidence type="ECO:0000256" key="6">
    <source>
        <dbReference type="ARBA" id="ARBA00022768"/>
    </source>
</evidence>
<dbReference type="Gene3D" id="2.40.30.10">
    <property type="entry name" value="Translation factors"/>
    <property type="match status" value="1"/>
</dbReference>
<dbReference type="AlphaFoldDB" id="A0A0D6JU29"/>
<dbReference type="GO" id="GO:0005525">
    <property type="term" value="F:GTP binding"/>
    <property type="evidence" value="ECO:0007669"/>
    <property type="project" value="UniProtKB-UniRule"/>
</dbReference>
<evidence type="ECO:0000256" key="9">
    <source>
        <dbReference type="ARBA" id="ARBA00024731"/>
    </source>
</evidence>
<dbReference type="Pfam" id="PF00009">
    <property type="entry name" value="GTP_EFTU"/>
    <property type="match status" value="1"/>
</dbReference>
<comment type="similarity">
    <text evidence="2 10">Belongs to the TRAFAC class translation factor GTPase superfamily. Classic translation factor GTPase family. EF-G/EF-2 subfamily.</text>
</comment>
<evidence type="ECO:0000313" key="13">
    <source>
        <dbReference type="Proteomes" id="UP000198902"/>
    </source>
</evidence>
<dbReference type="FunFam" id="2.40.30.10:FF:000110">
    <property type="entry name" value="Elongation factor 2"/>
    <property type="match status" value="1"/>
</dbReference>
<feature type="binding site" evidence="10">
    <location>
        <begin position="169"/>
        <end position="172"/>
    </location>
    <ligand>
        <name>GTP</name>
        <dbReference type="ChEBI" id="CHEBI:37565"/>
    </ligand>
</feature>
<evidence type="ECO:0000256" key="1">
    <source>
        <dbReference type="ARBA" id="ARBA00004496"/>
    </source>
</evidence>
<dbReference type="SMART" id="SM00889">
    <property type="entry name" value="EFG_IV"/>
    <property type="match status" value="1"/>
</dbReference>
<dbReference type="Pfam" id="PF03764">
    <property type="entry name" value="EFG_IV"/>
    <property type="match status" value="1"/>
</dbReference>
<dbReference type="EMBL" id="CSTE01000002">
    <property type="protein sequence ID" value="CQR51248.1"/>
    <property type="molecule type" value="Genomic_DNA"/>
</dbReference>
<evidence type="ECO:0000256" key="2">
    <source>
        <dbReference type="ARBA" id="ARBA00005870"/>
    </source>
</evidence>
<name>A0A0D6JU29_9EURY</name>
<dbReference type="InterPro" id="IPR005517">
    <property type="entry name" value="Transl_elong_EFG/EF2_IV"/>
</dbReference>
<dbReference type="PROSITE" id="PS00301">
    <property type="entry name" value="G_TR_1"/>
    <property type="match status" value="1"/>
</dbReference>
<feature type="modified residue" description="Diphthamide" evidence="10">
    <location>
        <position position="616"/>
    </location>
</feature>
<reference evidence="13" key="1">
    <citation type="submission" date="2015-03" db="EMBL/GenBank/DDBJ databases">
        <authorList>
            <person name="Urmite Genomes"/>
        </authorList>
    </citation>
    <scope>NUCLEOTIDE SEQUENCE [LARGE SCALE GENOMIC DNA]</scope>
    <source>
        <strain evidence="13">Arc-Hr</strain>
    </source>
</reference>
<evidence type="ECO:0000256" key="5">
    <source>
        <dbReference type="ARBA" id="ARBA00022741"/>
    </source>
</evidence>
<dbReference type="NCBIfam" id="TIGR00231">
    <property type="entry name" value="small_GTP"/>
    <property type="match status" value="1"/>
</dbReference>
<dbReference type="InterPro" id="IPR041095">
    <property type="entry name" value="EFG_II"/>
</dbReference>
<dbReference type="InterPro" id="IPR031157">
    <property type="entry name" value="G_TR_CS"/>
</dbReference>
<dbReference type="Gene3D" id="3.30.70.870">
    <property type="entry name" value="Elongation Factor G (Translational Gtpase), domain 3"/>
    <property type="match status" value="1"/>
</dbReference>
<dbReference type="InterPro" id="IPR035647">
    <property type="entry name" value="EFG_III/V"/>
</dbReference>
<dbReference type="FunFam" id="3.30.70.240:FF:000010">
    <property type="entry name" value="Elongation factor 2"/>
    <property type="match status" value="1"/>
</dbReference>
<dbReference type="FunFam" id="3.40.50.300:FF:000684">
    <property type="entry name" value="Elongation factor 2"/>
    <property type="match status" value="1"/>
</dbReference>
<dbReference type="FunFam" id="3.30.70.870:FF:000002">
    <property type="entry name" value="Translation elongation factor 2"/>
    <property type="match status" value="1"/>
</dbReference>
<dbReference type="InterPro" id="IPR027417">
    <property type="entry name" value="P-loop_NTPase"/>
</dbReference>
<dbReference type="Proteomes" id="UP000198902">
    <property type="component" value="Unassembled WGS sequence"/>
</dbReference>
<dbReference type="SUPFAM" id="SSF54211">
    <property type="entry name" value="Ribosomal protein S5 domain 2-like"/>
    <property type="match status" value="1"/>
</dbReference>
<keyword evidence="4 10" id="KW-0963">Cytoplasm</keyword>
<dbReference type="InterPro" id="IPR020568">
    <property type="entry name" value="Ribosomal_Su5_D2-typ_SF"/>
</dbReference>
<dbReference type="Gene3D" id="3.30.230.10">
    <property type="match status" value="1"/>
</dbReference>
<feature type="domain" description="Tr-type G" evidence="11">
    <location>
        <begin position="40"/>
        <end position="280"/>
    </location>
</feature>
<keyword evidence="13" id="KW-1185">Reference proteome</keyword>
<dbReference type="Pfam" id="PF00679">
    <property type="entry name" value="EFG_C"/>
    <property type="match status" value="1"/>
</dbReference>
<dbReference type="InterPro" id="IPR000795">
    <property type="entry name" value="T_Tr_GTP-bd_dom"/>
</dbReference>
<dbReference type="SUPFAM" id="SSF54980">
    <property type="entry name" value="EF-G C-terminal domain-like"/>
    <property type="match status" value="2"/>
</dbReference>
<evidence type="ECO:0000256" key="7">
    <source>
        <dbReference type="ARBA" id="ARBA00022917"/>
    </source>
</evidence>
<keyword evidence="7 10" id="KW-0648">Protein biosynthesis</keyword>
<evidence type="ECO:0000259" key="11">
    <source>
        <dbReference type="PROSITE" id="PS51722"/>
    </source>
</evidence>
<organism evidence="12 13">
    <name type="scientific">Haloferax massiliensis</name>
    <dbReference type="NCBI Taxonomy" id="1476858"/>
    <lineage>
        <taxon>Archaea</taxon>
        <taxon>Methanobacteriati</taxon>
        <taxon>Methanobacteriota</taxon>
        <taxon>Stenosarchaea group</taxon>
        <taxon>Halobacteria</taxon>
        <taxon>Halobacteriales</taxon>
        <taxon>Haloferacaceae</taxon>
        <taxon>Haloferax</taxon>
    </lineage>
</organism>
<dbReference type="PANTHER" id="PTHR42908:SF3">
    <property type="entry name" value="ELONGATION FACTOR-LIKE GTPASE 1"/>
    <property type="match status" value="1"/>
</dbReference>
<dbReference type="SMART" id="SM00838">
    <property type="entry name" value="EFG_C"/>
    <property type="match status" value="1"/>
</dbReference>
<comment type="subcellular location">
    <subcellularLocation>
        <location evidence="1 10">Cytoplasm</location>
    </subcellularLocation>
</comment>
<dbReference type="PRINTS" id="PR00315">
    <property type="entry name" value="ELONGATNFCT"/>
</dbReference>
<dbReference type="SUPFAM" id="SSF52540">
    <property type="entry name" value="P-loop containing nucleoside triphosphate hydrolases"/>
    <property type="match status" value="1"/>
</dbReference>
<feature type="binding site" evidence="10">
    <location>
        <begin position="49"/>
        <end position="56"/>
    </location>
    <ligand>
        <name>GTP</name>
        <dbReference type="ChEBI" id="CHEBI:37565"/>
    </ligand>
</feature>
<dbReference type="Gene3D" id="3.40.50.300">
    <property type="entry name" value="P-loop containing nucleotide triphosphate hydrolases"/>
    <property type="match status" value="1"/>
</dbReference>
<dbReference type="InterPro" id="IPR004161">
    <property type="entry name" value="EFTu-like_2"/>
</dbReference>
<dbReference type="InterPro" id="IPR009000">
    <property type="entry name" value="Transl_B-barrel_sf"/>
</dbReference>
<feature type="binding site" evidence="10">
    <location>
        <begin position="115"/>
        <end position="119"/>
    </location>
    <ligand>
        <name>GTP</name>
        <dbReference type="ChEBI" id="CHEBI:37565"/>
    </ligand>
</feature>
<dbReference type="PANTHER" id="PTHR42908">
    <property type="entry name" value="TRANSLATION ELONGATION FACTOR-RELATED"/>
    <property type="match status" value="1"/>
</dbReference>
<dbReference type="GO" id="GO:0003746">
    <property type="term" value="F:translation elongation factor activity"/>
    <property type="evidence" value="ECO:0007669"/>
    <property type="project" value="UniProtKB-UniRule"/>
</dbReference>
<dbReference type="InterPro" id="IPR000640">
    <property type="entry name" value="EFG_V-like"/>
</dbReference>
<dbReference type="NCBIfam" id="TIGR00490">
    <property type="entry name" value="aEF-2"/>
    <property type="match status" value="1"/>
</dbReference>
<dbReference type="CDD" id="cd16268">
    <property type="entry name" value="EF2_II"/>
    <property type="match status" value="1"/>
</dbReference>
<accession>A0A0D6JU29</accession>
<dbReference type="Gene3D" id="3.30.70.240">
    <property type="match status" value="1"/>
</dbReference>
<dbReference type="Pfam" id="PF14492">
    <property type="entry name" value="EFG_III"/>
    <property type="match status" value="1"/>
</dbReference>
<keyword evidence="5 10" id="KW-0547">Nucleotide-binding</keyword>
<dbReference type="InterPro" id="IPR004543">
    <property type="entry name" value="Transl_elong_EFG/EF2_arc"/>
</dbReference>
<keyword evidence="6 10" id="KW-0251">Elongation factor</keyword>
<keyword evidence="8 10" id="KW-0342">GTP-binding</keyword>